<evidence type="ECO:0000256" key="2">
    <source>
        <dbReference type="SAM" id="Phobius"/>
    </source>
</evidence>
<organism evidence="5 6">
    <name type="scientific">Plasmodium relictum</name>
    <dbReference type="NCBI Taxonomy" id="85471"/>
    <lineage>
        <taxon>Eukaryota</taxon>
        <taxon>Sar</taxon>
        <taxon>Alveolata</taxon>
        <taxon>Apicomplexa</taxon>
        <taxon>Aconoidasida</taxon>
        <taxon>Haemosporida</taxon>
        <taxon>Plasmodiidae</taxon>
        <taxon>Plasmodium</taxon>
        <taxon>Plasmodium (Haemamoeba)</taxon>
    </lineage>
</organism>
<evidence type="ECO:0000259" key="3">
    <source>
        <dbReference type="Pfam" id="PF13086"/>
    </source>
</evidence>
<keyword evidence="2" id="KW-0812">Transmembrane</keyword>
<feature type="compositionally biased region" description="Basic and acidic residues" evidence="1">
    <location>
        <begin position="2514"/>
        <end position="2538"/>
    </location>
</feature>
<dbReference type="GO" id="GO:0004386">
    <property type="term" value="F:helicase activity"/>
    <property type="evidence" value="ECO:0007669"/>
    <property type="project" value="InterPro"/>
</dbReference>
<feature type="domain" description="DNA2/NAM7 helicase helicase" evidence="3">
    <location>
        <begin position="1721"/>
        <end position="2103"/>
    </location>
</feature>
<dbReference type="Pfam" id="PF13087">
    <property type="entry name" value="AAA_12"/>
    <property type="match status" value="1"/>
</dbReference>
<feature type="domain" description="DNA2/NAM7 helicase-like C-terminal" evidence="4">
    <location>
        <begin position="2111"/>
        <end position="2370"/>
    </location>
</feature>
<evidence type="ECO:0000256" key="1">
    <source>
        <dbReference type="SAM" id="MobiDB-lite"/>
    </source>
</evidence>
<dbReference type="EMBL" id="LN835309">
    <property type="protein sequence ID" value="CRH02273.1"/>
    <property type="molecule type" value="Genomic_DNA"/>
</dbReference>
<keyword evidence="6" id="KW-1185">Reference proteome</keyword>
<feature type="transmembrane region" description="Helical" evidence="2">
    <location>
        <begin position="1069"/>
        <end position="1091"/>
    </location>
</feature>
<dbReference type="PANTHER" id="PTHR10887">
    <property type="entry name" value="DNA2/NAM7 HELICASE FAMILY"/>
    <property type="match status" value="1"/>
</dbReference>
<dbReference type="Gene3D" id="3.40.50.300">
    <property type="entry name" value="P-loop containing nucleotide triphosphate hydrolases"/>
    <property type="match status" value="2"/>
</dbReference>
<gene>
    <name evidence="5" type="ORF">PRELSG_1400200</name>
</gene>
<dbReference type="KEGG" id="prel:PRELSG_1400200"/>
<dbReference type="InterPro" id="IPR045055">
    <property type="entry name" value="DNA2/NAM7-like"/>
</dbReference>
<reference evidence="5 6" key="1">
    <citation type="submission" date="2015-04" db="EMBL/GenBank/DDBJ databases">
        <authorList>
            <consortium name="Pathogen Informatics"/>
        </authorList>
    </citation>
    <scope>NUCLEOTIDE SEQUENCE [LARGE SCALE GENOMIC DNA]</scope>
    <source>
        <strain evidence="5 6">SGS1</strain>
    </source>
</reference>
<dbReference type="InterPro" id="IPR027417">
    <property type="entry name" value="P-loop_NTPase"/>
</dbReference>
<keyword evidence="2" id="KW-1133">Transmembrane helix</keyword>
<dbReference type="InterPro" id="IPR041679">
    <property type="entry name" value="DNA2/NAM7-like_C"/>
</dbReference>
<keyword evidence="2" id="KW-0472">Membrane</keyword>
<dbReference type="RefSeq" id="XP_028534794.1">
    <property type="nucleotide sequence ID" value="XM_028679041.1"/>
</dbReference>
<dbReference type="CDD" id="cd18808">
    <property type="entry name" value="SF1_C_Upf1"/>
    <property type="match status" value="1"/>
</dbReference>
<feature type="region of interest" description="Disordered" evidence="1">
    <location>
        <begin position="2514"/>
        <end position="2544"/>
    </location>
</feature>
<dbReference type="PANTHER" id="PTHR10887:SF495">
    <property type="entry name" value="HELICASE SENATAXIN ISOFORM X1-RELATED"/>
    <property type="match status" value="1"/>
</dbReference>
<dbReference type="GeneID" id="39738432"/>
<dbReference type="OrthoDB" id="6513042at2759"/>
<dbReference type="Pfam" id="PF13086">
    <property type="entry name" value="AAA_11"/>
    <property type="match status" value="1"/>
</dbReference>
<accession>A0A1J1HDX9</accession>
<dbReference type="Proteomes" id="UP000220158">
    <property type="component" value="Chromosome 14"/>
</dbReference>
<evidence type="ECO:0000259" key="4">
    <source>
        <dbReference type="Pfam" id="PF13087"/>
    </source>
</evidence>
<dbReference type="InterPro" id="IPR041677">
    <property type="entry name" value="DNA2/NAM7_AAA_11"/>
</dbReference>
<dbReference type="SUPFAM" id="SSF52540">
    <property type="entry name" value="P-loop containing nucleoside triphosphate hydrolases"/>
    <property type="match status" value="1"/>
</dbReference>
<sequence length="2544" mass="302584">MENILNNKVKAIKDDSLFENLKESIKKNNIHILYKTYLVSFLEKIEGTDNTYHVICKYNNSELVNFFYITLLVDKYEFISEIIEDEIEKIKVEKIIERVGISKISYAEDLKKLNNVIKENVGNCQKCLMIYYLSQKKLLEMFSVRLKKDEIINFIKKEIFKYNFYRILNKFISPISYDNINLVILELLLNGTRIFQTYFNFVLDKNKINKINLKHFIEEFLYLDNENIYDIIKKYADYESLLFLCNLLFNEFKEIKNVLINIRDEKEHEICINENLNERATEKNTNLENYDNESLKNKSLNNNNLNIDILHYIYTHIFLLLKHKYVENAVKIVLEEKIVLYSLMFNSLRYSENFIQLVIFKIINYYFINDDSFLNESKKKLISSLFAYWIKLLDSCAIKMLDRSLSTGKSNSNISEPEISFLKNNFVDYDIFKYMQSLISGIYLLSLIKKKRKDEQNLLMEKYNMDFFLNEYNIENMSLKNFFINDNYIYFIGFIFSESKETINNLFNLIFKLLYFVKNLKFYIPKDLDQKNKNFEVTLIFSCINIMYNILDGTKKSFINSFEIDEYTNILYQKDLKKKKMTFDNIALYAISSFLNNGDYYIRLYATKVLVTLFSDVNIRDSIEKEFFFEIFDSLMNIDFDHDKIKKNEERKNINNLLLLLFKANIKDNKSSNKLTNIIFSEKQKIFIKYIARICNDDFYLLELKNMFEYFFVLFVKIINIIIKRALSGLSIENYKNFFMNIYDIIEFFLCELRKEKNKKLRLFFFSSAIYLCNLISNSIYKEKICSSIPFLMIVLDLIKTIESNLSFMFDDLIKFNNVIEEINEEELYYSSDNDTKSTKDLHILYFYDDIYNEDIQDNKNDNNFFFLNDINCDNNSENTQIFHLSKLNKYKKYMSKSIIQNKENEKNIYNYINIFFFLCVSNTNETTKKNIVKSFDMIIRYIIKDEYKINRVKKKSLIFSLPIVIVMDKNNEKKRYNIIIDKYDYILKTYVVDFFKSKKFLPCFLISVFCFTNTIILFLKRKNFIENNLNKKIDILDSFMLINSKTWFYLNIVIECLSKYLNKNFFDYFLLLVINLIIDNIWKIIIYIFYNVEINTFSLKIKTNNTTIFLRDSILLFLNFYSTWISFAKNISSKKDTSLSNHILPELFYKKFPFLSSQIINFFNFIECNFSYISQNETNMTLLIKQKEIMNNILDSLIYLIKSKDSKGYEDELNKLILFKLKLKKLVIPKNILDLSTSLEYENIFNKMKKVKINSEKIDDIRKDGYKKNNYKNDNAIITEKEDILKQQKKHIVIYEEKVELEKENNKMKPCKSSLTIPAYKRKKDYNSKSLSRDRIGNNKIVVISDNMKKFVKSISRSVSKSRSPSIYLSARENRCKENREEKKNSTKYCNINHEFKKEIALQKAKKIIEKNAALKSQKRAIVLNEKKLEKNKHQYYKEMKEKRIEVENSINKYFIMLQEFLEWDFFNLEKIEKYKNCINKEIPMRFKNEEEYHKFFRPMALEECRCCILNKMCGDTYRFVINIVGKQKTSYWIIWHITSSVENKTNLDILKPMDLIALIPFETENINDDKGTIKYEDLKQILKLNKHLLGLIDISSNKLENIYDIKLINEDMFPSKQKNEKNRLKLNFLSCSKFHVYLICNLMTYIREFQSVYMTKCSPLYNLILNPNVSSVKENKLYHNVNLNYNNVNENNNKIKVNKGNLSNYENLILKTMKNYNLLNESQIEAVKLVFLNKNSISLIQGPPGTGKTKTVIGIVSALYALIKNIHKNEKENDFSFSEQNANSKKILVCSPSNSAIDEIAKRILNEGLINFIGLKKETKNGNNCGNTNKNFLDNTNINNTNYKKNNKLDEKNKDIDNEFSRFKKQTITPKCIRIGISQKTNEEIQHISLDYIFNKRKKLEQNIYDTHFNNKKKKLSFTIKAIDHACRKINEIRSNLNINNTKKYCSDNSETNEKAIDEKIESIKNFFSEEVINNVDKKYLENLLYLFNESFSHYEWSIEKLNLEKKNFEEKKKKLLETDNEIGSFYTNANKDFMISESEVIFSTLSGSASPLIENLEFEYLVIDEACQCVELSCLIPFRLKIKSIIMVGDPKQLPSTTFSADCRKYGYSRSLFERLLLCKMPSVLLNIQYRMRPEICYFPNKYFYNGSIKNDENLTNKPFFYFHYLNLFGCYKFINIDGIESITYNKSYINYVEAYFIFKLILYLQNFIENKNKDKLVSNVYKLPVDFNLKDIGIICPYQSQVHLIKKMFEGVFQDSCSPEISTVDAFQGREKNIIIFSCVRSNLQSMEIFKNIDELKVNKKNNFDTLNYRLNNNKLSPLKNNNYTNNNDFNAIQKFGNNIGFLKDERRLNVALTRAKDALWIIGNKTNLEKNETWNSLIKNTIERNCYSDLKLNFDKSTTEENIKEKINDFFVHMDNDLNKINHKCGNYEYNEIHGSSNSTSIKNEPKKANGKLYNERKKLRRKTINEYNYKYRNNSNVFIQHKSEYNFNKTNTINKHYLNCNAKENEIRENENTEKKNKRSTNEEILHSEDFFKKRKLK</sequence>
<protein>
    <recommendedName>
        <fullName evidence="7">Helicase ATP-binding domain-containing protein</fullName>
    </recommendedName>
</protein>
<dbReference type="CDD" id="cd18042">
    <property type="entry name" value="DEXXQc_SETX"/>
    <property type="match status" value="1"/>
</dbReference>
<evidence type="ECO:0000313" key="6">
    <source>
        <dbReference type="Proteomes" id="UP000220158"/>
    </source>
</evidence>
<dbReference type="VEuPathDB" id="PlasmoDB:PRELSG_1400200"/>
<feature type="transmembrane region" description="Helical" evidence="2">
    <location>
        <begin position="1000"/>
        <end position="1020"/>
    </location>
</feature>
<proteinExistence type="predicted"/>
<name>A0A1J1HDX9_PLARL</name>
<dbReference type="InterPro" id="IPR047187">
    <property type="entry name" value="SF1_C_Upf1"/>
</dbReference>
<evidence type="ECO:0000313" key="5">
    <source>
        <dbReference type="EMBL" id="CRH02273.1"/>
    </source>
</evidence>
<evidence type="ECO:0008006" key="7">
    <source>
        <dbReference type="Google" id="ProtNLM"/>
    </source>
</evidence>